<keyword evidence="2" id="KW-1185">Reference proteome</keyword>
<reference evidence="3" key="1">
    <citation type="submission" date="2017-02" db="UniProtKB">
        <authorList>
            <consortium name="WormBaseParasite"/>
        </authorList>
    </citation>
    <scope>IDENTIFICATION</scope>
</reference>
<dbReference type="STRING" id="102285.A0A0R3TTA0"/>
<sequence>MSRAKKNPKDDKQYEKVEHKTMAVTASAVGDPNVVNCLIYNSYMDSHRTTKYTYDISVTDGNAGRGGAVADLILAVYDVGDYRTVDYLRQYTLPSLGRLDNLVILGIRAECRLYRDSFAAPYGTLRSLMQQGRCPGTEIFHCGGPQAASAIFALYGRVNPEPFENDKNKKKK</sequence>
<organism evidence="3">
    <name type="scientific">Rodentolepis nana</name>
    <name type="common">Dwarf tapeworm</name>
    <name type="synonym">Hymenolepis nana</name>
    <dbReference type="NCBI Taxonomy" id="102285"/>
    <lineage>
        <taxon>Eukaryota</taxon>
        <taxon>Metazoa</taxon>
        <taxon>Spiralia</taxon>
        <taxon>Lophotrochozoa</taxon>
        <taxon>Platyhelminthes</taxon>
        <taxon>Cestoda</taxon>
        <taxon>Eucestoda</taxon>
        <taxon>Cyclophyllidea</taxon>
        <taxon>Hymenolepididae</taxon>
        <taxon>Rodentolepis</taxon>
    </lineage>
</organism>
<evidence type="ECO:0000313" key="3">
    <source>
        <dbReference type="WBParaSite" id="HNAJ_0001092601-mRNA-1"/>
    </source>
</evidence>
<dbReference type="Proteomes" id="UP000278807">
    <property type="component" value="Unassembled WGS sequence"/>
</dbReference>
<dbReference type="AlphaFoldDB" id="A0A0R3TTA0"/>
<accession>A0A0R3TTA0</accession>
<evidence type="ECO:0000313" key="2">
    <source>
        <dbReference type="Proteomes" id="UP000278807"/>
    </source>
</evidence>
<gene>
    <name evidence="1" type="ORF">HNAJ_LOCUS10920</name>
</gene>
<protein>
    <submittedName>
        <fullName evidence="3">Rhodanese domain-containing protein</fullName>
    </submittedName>
</protein>
<evidence type="ECO:0000313" key="1">
    <source>
        <dbReference type="EMBL" id="VDO09108.1"/>
    </source>
</evidence>
<dbReference type="EMBL" id="UZAE01013288">
    <property type="protein sequence ID" value="VDO09108.1"/>
    <property type="molecule type" value="Genomic_DNA"/>
</dbReference>
<dbReference type="OrthoDB" id="10605900at2759"/>
<name>A0A0R3TTA0_RODNA</name>
<proteinExistence type="predicted"/>
<dbReference type="WBParaSite" id="HNAJ_0001092601-mRNA-1">
    <property type="protein sequence ID" value="HNAJ_0001092601-mRNA-1"/>
    <property type="gene ID" value="HNAJ_0001092601"/>
</dbReference>
<reference evidence="1 2" key="2">
    <citation type="submission" date="2018-11" db="EMBL/GenBank/DDBJ databases">
        <authorList>
            <consortium name="Pathogen Informatics"/>
        </authorList>
    </citation>
    <scope>NUCLEOTIDE SEQUENCE [LARGE SCALE GENOMIC DNA]</scope>
</reference>